<keyword evidence="2 4" id="KW-0328">Glycosyltransferase</keyword>
<dbReference type="OrthoDB" id="5835829at2759"/>
<evidence type="ECO:0000256" key="1">
    <source>
        <dbReference type="ARBA" id="ARBA00009995"/>
    </source>
</evidence>
<evidence type="ECO:0000256" key="3">
    <source>
        <dbReference type="ARBA" id="ARBA00022679"/>
    </source>
</evidence>
<keyword evidence="3 4" id="KW-0808">Transferase</keyword>
<keyword evidence="5" id="KW-0472">Membrane</keyword>
<comment type="caution">
    <text evidence="6">The sequence shown here is derived from an EMBL/GenBank/DDBJ whole genome shotgun (WGS) entry which is preliminary data.</text>
</comment>
<organism evidence="6 7">
    <name type="scientific">Candidula unifasciata</name>
    <dbReference type="NCBI Taxonomy" id="100452"/>
    <lineage>
        <taxon>Eukaryota</taxon>
        <taxon>Metazoa</taxon>
        <taxon>Spiralia</taxon>
        <taxon>Lophotrochozoa</taxon>
        <taxon>Mollusca</taxon>
        <taxon>Gastropoda</taxon>
        <taxon>Heterobranchia</taxon>
        <taxon>Euthyneura</taxon>
        <taxon>Panpulmonata</taxon>
        <taxon>Eupulmonata</taxon>
        <taxon>Stylommatophora</taxon>
        <taxon>Helicina</taxon>
        <taxon>Helicoidea</taxon>
        <taxon>Geomitridae</taxon>
        <taxon>Candidula</taxon>
    </lineage>
</organism>
<keyword evidence="7" id="KW-1185">Reference proteome</keyword>
<dbReference type="InterPro" id="IPR002213">
    <property type="entry name" value="UDP_glucos_trans"/>
</dbReference>
<accession>A0A8S3ZPG4</accession>
<reference evidence="6" key="1">
    <citation type="submission" date="2021-04" db="EMBL/GenBank/DDBJ databases">
        <authorList>
            <consortium name="Molecular Ecology Group"/>
        </authorList>
    </citation>
    <scope>NUCLEOTIDE SEQUENCE</scope>
</reference>
<gene>
    <name evidence="6" type="ORF">CUNI_LOCUS15233</name>
</gene>
<feature type="chain" id="PRO_5035962396" description="UDP-glucuronosyltransferase" evidence="5">
    <location>
        <begin position="24"/>
        <end position="517"/>
    </location>
</feature>
<evidence type="ECO:0000256" key="4">
    <source>
        <dbReference type="RuleBase" id="RU003718"/>
    </source>
</evidence>
<dbReference type="EMBL" id="CAJHNH020003632">
    <property type="protein sequence ID" value="CAG5129675.1"/>
    <property type="molecule type" value="Genomic_DNA"/>
</dbReference>
<dbReference type="Gene3D" id="3.40.50.2000">
    <property type="entry name" value="Glycogen Phosphorylase B"/>
    <property type="match status" value="2"/>
</dbReference>
<feature type="signal peptide" evidence="5">
    <location>
        <begin position="1"/>
        <end position="23"/>
    </location>
</feature>
<dbReference type="Proteomes" id="UP000678393">
    <property type="component" value="Unassembled WGS sequence"/>
</dbReference>
<dbReference type="FunFam" id="3.40.50.2000:FF:000021">
    <property type="entry name" value="UDP-glucuronosyltransferase"/>
    <property type="match status" value="1"/>
</dbReference>
<dbReference type="SUPFAM" id="SSF53756">
    <property type="entry name" value="UDP-Glycosyltransferase/glycogen phosphorylase"/>
    <property type="match status" value="1"/>
</dbReference>
<evidence type="ECO:0000256" key="5">
    <source>
        <dbReference type="RuleBase" id="RU362059"/>
    </source>
</evidence>
<dbReference type="PROSITE" id="PS00375">
    <property type="entry name" value="UDPGT"/>
    <property type="match status" value="1"/>
</dbReference>
<comment type="subcellular location">
    <subcellularLocation>
        <location evidence="5">Membrane</location>
        <topology evidence="5">Single-pass membrane protein</topology>
    </subcellularLocation>
</comment>
<sequence>MMGKYSLLLAAVTLTLLLANSAGKTVVFFPPPLTSYFIYHTNIAGALARMGHDVYLCVPHYLISKNLVKDKDVKILEYGEQLGDITGKAMKNTNMMEKFWAGDSLHPASTMFMASAEFGRVTVEILSDKVLVEKIRRLKPDLLVVDSIPFNMNMIVLPYLLDVPYALVGTLHDVVLSKVPYSPATPTMLVKSHKDRMSFFNRVQHFFWYVAQINFDLYYDSSCVSKFAPHKPYRSINELAANAEVFIIELDHILDYPRPTLPNTKLIGGSSPSLAKPLTGELLKFVNESKNGIIVMTFGGTVVNLPPHFTSKMASAFKQLDLRVVWRVNMTSPDPKQILTSTWIPQNDLLGHEKTKLFVSHCGKNGQYEALYHGVPILCMPIFGDQYYNAERVADKELGLYADMRTASTEQLAAMLKEIIYQKKYTENMKRASSLYRELYKDPKQEAAYWLDHVMKYGGDYMRSAGQQMPWYQLYVLDVIAFLLTVLLAALFIIYFIIKQSLKCCGFQQKKVKAKNE</sequence>
<keyword evidence="5" id="KW-0812">Transmembrane</keyword>
<evidence type="ECO:0000313" key="7">
    <source>
        <dbReference type="Proteomes" id="UP000678393"/>
    </source>
</evidence>
<proteinExistence type="inferred from homology"/>
<dbReference type="AlphaFoldDB" id="A0A8S3ZPG4"/>
<comment type="catalytic activity">
    <reaction evidence="5">
        <text>glucuronate acceptor + UDP-alpha-D-glucuronate = acceptor beta-D-glucuronoside + UDP + H(+)</text>
        <dbReference type="Rhea" id="RHEA:21032"/>
        <dbReference type="ChEBI" id="CHEBI:15378"/>
        <dbReference type="ChEBI" id="CHEBI:58052"/>
        <dbReference type="ChEBI" id="CHEBI:58223"/>
        <dbReference type="ChEBI" id="CHEBI:132367"/>
        <dbReference type="ChEBI" id="CHEBI:132368"/>
        <dbReference type="EC" id="2.4.1.17"/>
    </reaction>
</comment>
<keyword evidence="5" id="KW-0732">Signal</keyword>
<dbReference type="InterPro" id="IPR035595">
    <property type="entry name" value="UDP_glycos_trans_CS"/>
</dbReference>
<dbReference type="GO" id="GO:0016020">
    <property type="term" value="C:membrane"/>
    <property type="evidence" value="ECO:0007669"/>
    <property type="project" value="UniProtKB-SubCell"/>
</dbReference>
<keyword evidence="5" id="KW-1133">Transmembrane helix</keyword>
<dbReference type="Pfam" id="PF00201">
    <property type="entry name" value="UDPGT"/>
    <property type="match status" value="1"/>
</dbReference>
<dbReference type="CDD" id="cd03784">
    <property type="entry name" value="GT1_Gtf-like"/>
    <property type="match status" value="1"/>
</dbReference>
<evidence type="ECO:0000256" key="2">
    <source>
        <dbReference type="ARBA" id="ARBA00022676"/>
    </source>
</evidence>
<feature type="transmembrane region" description="Helical" evidence="5">
    <location>
        <begin position="472"/>
        <end position="498"/>
    </location>
</feature>
<name>A0A8S3ZPG4_9EUPU</name>
<protein>
    <recommendedName>
        <fullName evidence="5">UDP-glucuronosyltransferase</fullName>
        <ecNumber evidence="5">2.4.1.17</ecNumber>
    </recommendedName>
</protein>
<evidence type="ECO:0000313" key="6">
    <source>
        <dbReference type="EMBL" id="CAG5129675.1"/>
    </source>
</evidence>
<dbReference type="GO" id="GO:0015020">
    <property type="term" value="F:glucuronosyltransferase activity"/>
    <property type="evidence" value="ECO:0007669"/>
    <property type="project" value="UniProtKB-EC"/>
</dbReference>
<comment type="similarity">
    <text evidence="1 4">Belongs to the UDP-glycosyltransferase family.</text>
</comment>
<dbReference type="PANTHER" id="PTHR48043">
    <property type="entry name" value="EG:EG0003.4 PROTEIN-RELATED"/>
    <property type="match status" value="1"/>
</dbReference>
<dbReference type="PANTHER" id="PTHR48043:SF145">
    <property type="entry name" value="FI06409P-RELATED"/>
    <property type="match status" value="1"/>
</dbReference>
<dbReference type="InterPro" id="IPR050271">
    <property type="entry name" value="UDP-glycosyltransferase"/>
</dbReference>
<dbReference type="EC" id="2.4.1.17" evidence="5"/>